<dbReference type="PANTHER" id="PTHR30294">
    <property type="entry name" value="MEMBRANE COMPONENT OF ABC TRANSPORTER YHHJ-RELATED"/>
    <property type="match status" value="1"/>
</dbReference>
<feature type="transmembrane region" description="Helical" evidence="6">
    <location>
        <begin position="324"/>
        <end position="347"/>
    </location>
</feature>
<accession>A0A078M9D5</accession>
<dbReference type="Gene3D" id="3.40.1710.10">
    <property type="entry name" value="abc type-2 transporter like domain"/>
    <property type="match status" value="1"/>
</dbReference>
<feature type="transmembrane region" description="Helical" evidence="6">
    <location>
        <begin position="261"/>
        <end position="281"/>
    </location>
</feature>
<dbReference type="eggNOG" id="ENOG502Z8ZV">
    <property type="taxonomic scope" value="Bacteria"/>
</dbReference>
<keyword evidence="2" id="KW-1003">Cell membrane</keyword>
<dbReference type="InterPro" id="IPR013525">
    <property type="entry name" value="ABC2_TM"/>
</dbReference>
<evidence type="ECO:0000256" key="2">
    <source>
        <dbReference type="ARBA" id="ARBA00022475"/>
    </source>
</evidence>
<dbReference type="PANTHER" id="PTHR30294:SF29">
    <property type="entry name" value="MULTIDRUG ABC TRANSPORTER PERMEASE YBHS-RELATED"/>
    <property type="match status" value="1"/>
</dbReference>
<feature type="transmembrane region" description="Helical" evidence="6">
    <location>
        <begin position="293"/>
        <end position="317"/>
    </location>
</feature>
<proteinExistence type="predicted"/>
<dbReference type="OrthoDB" id="2433097at2"/>
<dbReference type="GO" id="GO:0005886">
    <property type="term" value="C:plasma membrane"/>
    <property type="evidence" value="ECO:0007669"/>
    <property type="project" value="UniProtKB-SubCell"/>
</dbReference>
<evidence type="ECO:0000259" key="7">
    <source>
        <dbReference type="Pfam" id="PF12698"/>
    </source>
</evidence>
<dbReference type="HOGENOM" id="CLU_677529_0_0_9"/>
<dbReference type="Pfam" id="PF12698">
    <property type="entry name" value="ABC2_membrane_3"/>
    <property type="match status" value="1"/>
</dbReference>
<dbReference type="RefSeq" id="WP_035810057.1">
    <property type="nucleotide sequence ID" value="NZ_CCSE01000001.1"/>
</dbReference>
<dbReference type="EMBL" id="CCSE01000001">
    <property type="protein sequence ID" value="CEA02037.1"/>
    <property type="molecule type" value="Genomic_DNA"/>
</dbReference>
<evidence type="ECO:0000256" key="4">
    <source>
        <dbReference type="ARBA" id="ARBA00022989"/>
    </source>
</evidence>
<evidence type="ECO:0000256" key="5">
    <source>
        <dbReference type="ARBA" id="ARBA00023136"/>
    </source>
</evidence>
<evidence type="ECO:0000256" key="6">
    <source>
        <dbReference type="SAM" id="Phobius"/>
    </source>
</evidence>
<keyword evidence="4 6" id="KW-1133">Transmembrane helix</keyword>
<keyword evidence="5 6" id="KW-0472">Membrane</keyword>
<protein>
    <submittedName>
        <fullName evidence="8">ABC-2 family transporter protein</fullName>
    </submittedName>
</protein>
<evidence type="ECO:0000256" key="1">
    <source>
        <dbReference type="ARBA" id="ARBA00004651"/>
    </source>
</evidence>
<comment type="subcellular location">
    <subcellularLocation>
        <location evidence="1">Cell membrane</location>
        <topology evidence="1">Multi-pass membrane protein</topology>
    </subcellularLocation>
</comment>
<feature type="domain" description="ABC-2 type transporter transmembrane" evidence="7">
    <location>
        <begin position="24"/>
        <end position="399"/>
    </location>
</feature>
<dbReference type="AlphaFoldDB" id="A0A078M9D5"/>
<dbReference type="InterPro" id="IPR051449">
    <property type="entry name" value="ABC-2_transporter_component"/>
</dbReference>
<feature type="transmembrane region" description="Helical" evidence="6">
    <location>
        <begin position="212"/>
        <end position="231"/>
    </location>
</feature>
<feature type="transmembrane region" description="Helical" evidence="6">
    <location>
        <begin position="21"/>
        <end position="43"/>
    </location>
</feature>
<dbReference type="STRING" id="1461582.BN1048_01578"/>
<reference evidence="8 9" key="1">
    <citation type="submission" date="2014-07" db="EMBL/GenBank/DDBJ databases">
        <authorList>
            <person name="Urmite Genomes Urmite Genomes"/>
        </authorList>
    </citation>
    <scope>NUCLEOTIDE SEQUENCE [LARGE SCALE GENOMIC DNA]</scope>
    <source>
        <strain evidence="8 9">13MG44_air</strain>
    </source>
</reference>
<feature type="transmembrane region" description="Helical" evidence="6">
    <location>
        <begin position="382"/>
        <end position="400"/>
    </location>
</feature>
<gene>
    <name evidence="8" type="ORF">BN1048_01578</name>
</gene>
<dbReference type="Proteomes" id="UP000044136">
    <property type="component" value="Unassembled WGS sequence"/>
</dbReference>
<evidence type="ECO:0000256" key="3">
    <source>
        <dbReference type="ARBA" id="ARBA00022692"/>
    </source>
</evidence>
<evidence type="ECO:0000313" key="9">
    <source>
        <dbReference type="Proteomes" id="UP000044136"/>
    </source>
</evidence>
<sequence length="406" mass="46291">MRKMKHIFVFIANDISRLRRKWLTLPLIFISPVIFLSLVIWMLSSFLSFDDPDKMSVGLVNLDDSEETEMIVSALADSADVADGFEMTVLSEADAEMMIENNELVSYIIFPGKFTERMMQGESSELVVVGNPDMKLESYVISSVIDTVVRHIRNSQAGILTINHYAKEFGMNDEERHELIFQEFVSQFIQVLSSGTLMDEHERTQNVSAGNLYFIVNALFIIMTLWVYMLYTALMRDVSSNLEDRMQVFGVTYLSRGAAKVLTVGTLVTAASAFITFWVLFFGGIELDFENMIRLLVLIVLHIYTTVIIMVIIDWLIPSFKLGIVAQLAFQILIILFAGSIIPRIYFPLYMDRIFEYMYSYQGLSWMEEIILNGRFTMETDVMILTLAGVSGLFLVLAVLKERGLL</sequence>
<keyword evidence="3 6" id="KW-0812">Transmembrane</keyword>
<dbReference type="GO" id="GO:0140359">
    <property type="term" value="F:ABC-type transporter activity"/>
    <property type="evidence" value="ECO:0007669"/>
    <property type="project" value="InterPro"/>
</dbReference>
<organism evidence="8 9">
    <name type="scientific">Jeotgalicoccus saudimassiliensis</name>
    <dbReference type="NCBI Taxonomy" id="1461582"/>
    <lineage>
        <taxon>Bacteria</taxon>
        <taxon>Bacillati</taxon>
        <taxon>Bacillota</taxon>
        <taxon>Bacilli</taxon>
        <taxon>Bacillales</taxon>
        <taxon>Staphylococcaceae</taxon>
        <taxon>Jeotgalicoccus</taxon>
    </lineage>
</organism>
<keyword evidence="9" id="KW-1185">Reference proteome</keyword>
<name>A0A078M9D5_9STAP</name>
<evidence type="ECO:0000313" key="8">
    <source>
        <dbReference type="EMBL" id="CEA02037.1"/>
    </source>
</evidence>